<evidence type="ECO:0000256" key="1">
    <source>
        <dbReference type="ARBA" id="ARBA00008766"/>
    </source>
</evidence>
<name>A0A9D1M6H2_9BACT</name>
<dbReference type="PANTHER" id="PTHR43763:SF6">
    <property type="entry name" value="XAA-PRO AMINOPEPTIDASE 1"/>
    <property type="match status" value="1"/>
</dbReference>
<evidence type="ECO:0000259" key="5">
    <source>
        <dbReference type="Pfam" id="PF01321"/>
    </source>
</evidence>
<evidence type="ECO:0000256" key="2">
    <source>
        <dbReference type="ARBA" id="ARBA00022723"/>
    </source>
</evidence>
<feature type="domain" description="Peptidase M24" evidence="4">
    <location>
        <begin position="313"/>
        <end position="476"/>
    </location>
</feature>
<organism evidence="6 7">
    <name type="scientific">Candidatus Gallibacteroides avistercoris</name>
    <dbReference type="NCBI Taxonomy" id="2840833"/>
    <lineage>
        <taxon>Bacteria</taxon>
        <taxon>Pseudomonadati</taxon>
        <taxon>Bacteroidota</taxon>
        <taxon>Bacteroidia</taxon>
        <taxon>Bacteroidales</taxon>
        <taxon>Bacteroidaceae</taxon>
        <taxon>Bacteroidaceae incertae sedis</taxon>
        <taxon>Candidatus Gallibacteroides</taxon>
    </lineage>
</organism>
<dbReference type="Pfam" id="PF01321">
    <property type="entry name" value="Creatinase_N"/>
    <property type="match status" value="1"/>
</dbReference>
<dbReference type="SUPFAM" id="SSF55920">
    <property type="entry name" value="Creatinase/aminopeptidase"/>
    <property type="match status" value="1"/>
</dbReference>
<comment type="caution">
    <text evidence="6">The sequence shown here is derived from an EMBL/GenBank/DDBJ whole genome shotgun (WGS) entry which is preliminary data.</text>
</comment>
<dbReference type="GO" id="GO:0046872">
    <property type="term" value="F:metal ion binding"/>
    <property type="evidence" value="ECO:0007669"/>
    <property type="project" value="UniProtKB-KW"/>
</dbReference>
<comment type="similarity">
    <text evidence="1">Belongs to the peptidase M24B family.</text>
</comment>
<dbReference type="InterPro" id="IPR050422">
    <property type="entry name" value="X-Pro_aminopeptidase_P"/>
</dbReference>
<dbReference type="GO" id="GO:0070006">
    <property type="term" value="F:metalloaminopeptidase activity"/>
    <property type="evidence" value="ECO:0007669"/>
    <property type="project" value="InterPro"/>
</dbReference>
<dbReference type="InterPro" id="IPR000994">
    <property type="entry name" value="Pept_M24"/>
</dbReference>
<reference evidence="6" key="1">
    <citation type="submission" date="2020-10" db="EMBL/GenBank/DDBJ databases">
        <authorList>
            <person name="Gilroy R."/>
        </authorList>
    </citation>
    <scope>NUCLEOTIDE SEQUENCE</scope>
    <source>
        <strain evidence="6">CHK158-818</strain>
    </source>
</reference>
<evidence type="ECO:0000313" key="7">
    <source>
        <dbReference type="Proteomes" id="UP000824112"/>
    </source>
</evidence>
<dbReference type="Proteomes" id="UP000824112">
    <property type="component" value="Unassembled WGS sequence"/>
</dbReference>
<evidence type="ECO:0000256" key="3">
    <source>
        <dbReference type="ARBA" id="ARBA00022801"/>
    </source>
</evidence>
<feature type="domain" description="Creatinase N-terminal" evidence="5">
    <location>
        <begin position="8"/>
        <end position="136"/>
    </location>
</feature>
<keyword evidence="6" id="KW-0031">Aminopeptidase</keyword>
<dbReference type="Pfam" id="PF00557">
    <property type="entry name" value="Peptidase_M24"/>
    <property type="match status" value="1"/>
</dbReference>
<keyword evidence="3" id="KW-0378">Hydrolase</keyword>
<dbReference type="SUPFAM" id="SSF53092">
    <property type="entry name" value="Creatinase/prolidase N-terminal domain"/>
    <property type="match status" value="1"/>
</dbReference>
<proteinExistence type="inferred from homology"/>
<dbReference type="InterPro" id="IPR036005">
    <property type="entry name" value="Creatinase/aminopeptidase-like"/>
</dbReference>
<reference evidence="6" key="2">
    <citation type="journal article" date="2021" name="PeerJ">
        <title>Extensive microbial diversity within the chicken gut microbiome revealed by metagenomics and culture.</title>
        <authorList>
            <person name="Gilroy R."/>
            <person name="Ravi A."/>
            <person name="Getino M."/>
            <person name="Pursley I."/>
            <person name="Horton D.L."/>
            <person name="Alikhan N.F."/>
            <person name="Baker D."/>
            <person name="Gharbi K."/>
            <person name="Hall N."/>
            <person name="Watson M."/>
            <person name="Adriaenssens E.M."/>
            <person name="Foster-Nyarko E."/>
            <person name="Jarju S."/>
            <person name="Secka A."/>
            <person name="Antonio M."/>
            <person name="Oren A."/>
            <person name="Chaudhuri R.R."/>
            <person name="La Ragione R."/>
            <person name="Hildebrand F."/>
            <person name="Pallen M.J."/>
        </authorList>
    </citation>
    <scope>NUCLEOTIDE SEQUENCE</scope>
    <source>
        <strain evidence="6">CHK158-818</strain>
    </source>
</reference>
<dbReference type="FunFam" id="3.40.350.10:FF:000003">
    <property type="entry name" value="Xaa-pro aminopeptidase P"/>
    <property type="match status" value="1"/>
</dbReference>
<dbReference type="Pfam" id="PF16189">
    <property type="entry name" value="Creatinase_N_2"/>
    <property type="match status" value="1"/>
</dbReference>
<dbReference type="EMBL" id="DVNA01000027">
    <property type="protein sequence ID" value="HIU54402.1"/>
    <property type="molecule type" value="Genomic_DNA"/>
</dbReference>
<dbReference type="GO" id="GO:0005737">
    <property type="term" value="C:cytoplasm"/>
    <property type="evidence" value="ECO:0007669"/>
    <property type="project" value="UniProtKB-ARBA"/>
</dbReference>
<dbReference type="InterPro" id="IPR029149">
    <property type="entry name" value="Creatin/AminoP/Spt16_N"/>
</dbReference>
<dbReference type="Gene3D" id="3.40.350.10">
    <property type="entry name" value="Creatinase/prolidase N-terminal domain"/>
    <property type="match status" value="2"/>
</dbReference>
<keyword evidence="6" id="KW-0645">Protease</keyword>
<dbReference type="Gene3D" id="3.90.230.10">
    <property type="entry name" value="Creatinase/methionine aminopeptidase superfamily"/>
    <property type="match status" value="1"/>
</dbReference>
<keyword evidence="2" id="KW-0479">Metal-binding</keyword>
<evidence type="ECO:0000313" key="6">
    <source>
        <dbReference type="EMBL" id="HIU54402.1"/>
    </source>
</evidence>
<dbReference type="InterPro" id="IPR000587">
    <property type="entry name" value="Creatinase_N"/>
</dbReference>
<dbReference type="CDD" id="cd01085">
    <property type="entry name" value="APP"/>
    <property type="match status" value="1"/>
</dbReference>
<feature type="non-terminal residue" evidence="6">
    <location>
        <position position="480"/>
    </location>
</feature>
<evidence type="ECO:0000259" key="4">
    <source>
        <dbReference type="Pfam" id="PF00557"/>
    </source>
</evidence>
<dbReference type="PANTHER" id="PTHR43763">
    <property type="entry name" value="XAA-PRO AMINOPEPTIDASE 1"/>
    <property type="match status" value="1"/>
</dbReference>
<dbReference type="InterPro" id="IPR033740">
    <property type="entry name" value="Pept_M24B"/>
</dbReference>
<accession>A0A9D1M6H2</accession>
<sequence length="480" mass="52975">MSNTIIERLAALRAKMDERDIQAFIIPGTDPHLSEYSAEHWKSRDWISGFTGSAGTAVVTTDRAGLWTDSRYFLQAEIELTGSSFELFKQGLPETPDIVSWLISVLPAGANVAIDGAMFSTDEALKLQSALQKKNLQLIADFDPFGQIWASRPAIPQNPLFIYEEKYSGESTQSKTQKILAGIQEKGASAILLSALDEIAWAFNVRGTDVECNPVVICYAYISATQKVLFIDAAKVPQKEKACLAEQGIETAPYDSIFSFIAQIPHDTTLLVDSGKMNFKLYQAISQHNAYVMGSSPVTWLKSLKNATEIAGFRNAMIKDGVALVQFFRWLEAHVKEGKITETEIGRQLIHFRSQQPLFVGESFSTISGYNEHGAIVHYHATEESESTLQPSGFLLIDSGGQYLDGTTDITRTIALGPLTERQKRDYTLVLKGHIAIATCRFPQGTRGAQIDVLARKPLWDYGMGYLHGTGHGIGHFLNV</sequence>
<dbReference type="AlphaFoldDB" id="A0A9D1M6H2"/>
<gene>
    <name evidence="6" type="ORF">IAB03_01185</name>
</gene>
<protein>
    <submittedName>
        <fullName evidence="6">Aminopeptidase P family protein</fullName>
    </submittedName>
</protein>